<proteinExistence type="predicted"/>
<reference evidence="1 2" key="1">
    <citation type="submission" date="2024-09" db="EMBL/GenBank/DDBJ databases">
        <authorList>
            <person name="Sun Q."/>
            <person name="Mori K."/>
        </authorList>
    </citation>
    <scope>NUCLEOTIDE SEQUENCE [LARGE SCALE GENOMIC DNA]</scope>
    <source>
        <strain evidence="1 2">NCAIM B.02336</strain>
    </source>
</reference>
<name>A0ABV6PTL5_9BURK</name>
<protein>
    <submittedName>
        <fullName evidence="1">DNA-binding protein</fullName>
    </submittedName>
</protein>
<keyword evidence="2" id="KW-1185">Reference proteome</keyword>
<organism evidence="1 2">
    <name type="scientific">Ottowia pentelensis</name>
    <dbReference type="NCBI Taxonomy" id="511108"/>
    <lineage>
        <taxon>Bacteria</taxon>
        <taxon>Pseudomonadati</taxon>
        <taxon>Pseudomonadota</taxon>
        <taxon>Betaproteobacteria</taxon>
        <taxon>Burkholderiales</taxon>
        <taxon>Comamonadaceae</taxon>
        <taxon>Ottowia</taxon>
    </lineage>
</organism>
<dbReference type="RefSeq" id="WP_377483194.1">
    <property type="nucleotide sequence ID" value="NZ_JBHLTN010000021.1"/>
</dbReference>
<dbReference type="EMBL" id="JBHLTN010000021">
    <property type="protein sequence ID" value="MFC0593186.1"/>
    <property type="molecule type" value="Genomic_DNA"/>
</dbReference>
<dbReference type="InterPro" id="IPR026365">
    <property type="entry name" value="BcepMu_gp16"/>
</dbReference>
<dbReference type="Gene3D" id="1.10.260.40">
    <property type="entry name" value="lambda repressor-like DNA-binding domains"/>
    <property type="match status" value="1"/>
</dbReference>
<accession>A0ABV6PTL5</accession>
<sequence length="71" mass="7976">MSPTTKPLTTDQVKAKFRANGMTFTDWAREHGYSPRKVIRLLNGYEKGRYGQSHEIAVKLGLKADPEQLAA</sequence>
<dbReference type="InterPro" id="IPR010982">
    <property type="entry name" value="Lambda_DNA-bd_dom_sf"/>
</dbReference>
<dbReference type="NCBIfam" id="TIGR04111">
    <property type="entry name" value="BcepMu_gp16"/>
    <property type="match status" value="1"/>
</dbReference>
<keyword evidence="1" id="KW-0238">DNA-binding</keyword>
<dbReference type="GO" id="GO:0003677">
    <property type="term" value="F:DNA binding"/>
    <property type="evidence" value="ECO:0007669"/>
    <property type="project" value="UniProtKB-KW"/>
</dbReference>
<dbReference type="Proteomes" id="UP001589834">
    <property type="component" value="Unassembled WGS sequence"/>
</dbReference>
<evidence type="ECO:0000313" key="1">
    <source>
        <dbReference type="EMBL" id="MFC0593186.1"/>
    </source>
</evidence>
<comment type="caution">
    <text evidence="1">The sequence shown here is derived from an EMBL/GenBank/DDBJ whole genome shotgun (WGS) entry which is preliminary data.</text>
</comment>
<evidence type="ECO:0000313" key="2">
    <source>
        <dbReference type="Proteomes" id="UP001589834"/>
    </source>
</evidence>
<gene>
    <name evidence="1" type="ORF">ACFFGG_11510</name>
</gene>